<evidence type="ECO:0000313" key="11">
    <source>
        <dbReference type="Proteomes" id="UP001139493"/>
    </source>
</evidence>
<evidence type="ECO:0000256" key="5">
    <source>
        <dbReference type="ARBA" id="ARBA00022777"/>
    </source>
</evidence>
<name>A0A9X2G6R0_9MICO</name>
<sequence length="310" mass="32250">MTEPSGGHVAVLVNPVSGRGAGADSGQVAVERLRARGAVVRVYEGAGERETVELGRRAVEERPDVLVVVGGDGTVSAVLGPVLAAGVPLAVIPGGTGNDLAREHGIPLHDAAAAADLALDGARRRVDAGTVTAADGTVRHFVTVLCAGLDSLTNERTNRMTWPTGPARYKVAVYLEWLRLRRFGYRLHPAGAPRLDRDGYMLAVGLTRYYGGGVPICPDAEPSDGLLDVTLIEAVGRFRVLAFDALVKAGDHVGRPGVTTLRTSALRLEGPAGLVAYADGEPVGAVPLTVEAHREALTLCVPRSGSARAV</sequence>
<accession>A0A9X2G6R0</accession>
<dbReference type="Pfam" id="PF19279">
    <property type="entry name" value="YegS_C"/>
    <property type="match status" value="1"/>
</dbReference>
<keyword evidence="7" id="KW-0594">Phospholipid biosynthesis</keyword>
<dbReference type="RefSeq" id="WP_253834445.1">
    <property type="nucleotide sequence ID" value="NZ_JAMTCS010000004.1"/>
</dbReference>
<comment type="similarity">
    <text evidence="2">Belongs to the diacylglycerol/lipid kinase family.</text>
</comment>
<keyword evidence="7" id="KW-0444">Lipid biosynthesis</keyword>
<evidence type="ECO:0000313" key="10">
    <source>
        <dbReference type="EMBL" id="MCP2264249.1"/>
    </source>
</evidence>
<dbReference type="InterPro" id="IPR045540">
    <property type="entry name" value="YegS/DAGK_C"/>
</dbReference>
<keyword evidence="7" id="KW-0443">Lipid metabolism</keyword>
<reference evidence="10" key="1">
    <citation type="submission" date="2022-06" db="EMBL/GenBank/DDBJ databases">
        <title>Genomic Encyclopedia of Archaeal and Bacterial Type Strains, Phase II (KMG-II): from individual species to whole genera.</title>
        <authorList>
            <person name="Goeker M."/>
        </authorList>
    </citation>
    <scope>NUCLEOTIDE SEQUENCE</scope>
    <source>
        <strain evidence="10">DSM 26652</strain>
    </source>
</reference>
<dbReference type="InterPro" id="IPR050187">
    <property type="entry name" value="Lipid_Phosphate_FormReg"/>
</dbReference>
<feature type="domain" description="DAGKc" evidence="9">
    <location>
        <begin position="4"/>
        <end position="135"/>
    </location>
</feature>
<evidence type="ECO:0000256" key="8">
    <source>
        <dbReference type="ARBA" id="ARBA00023264"/>
    </source>
</evidence>
<dbReference type="InterPro" id="IPR001206">
    <property type="entry name" value="Diacylglycerol_kinase_cat_dom"/>
</dbReference>
<dbReference type="SUPFAM" id="SSF111331">
    <property type="entry name" value="NAD kinase/diacylglycerol kinase-like"/>
    <property type="match status" value="1"/>
</dbReference>
<keyword evidence="6" id="KW-0067">ATP-binding</keyword>
<evidence type="ECO:0000256" key="7">
    <source>
        <dbReference type="ARBA" id="ARBA00023209"/>
    </source>
</evidence>
<comment type="cofactor">
    <cofactor evidence="1">
        <name>Mg(2+)</name>
        <dbReference type="ChEBI" id="CHEBI:18420"/>
    </cofactor>
</comment>
<dbReference type="Gene3D" id="2.60.200.40">
    <property type="match status" value="1"/>
</dbReference>
<dbReference type="GO" id="GO:0008654">
    <property type="term" value="P:phospholipid biosynthetic process"/>
    <property type="evidence" value="ECO:0007669"/>
    <property type="project" value="UniProtKB-KW"/>
</dbReference>
<dbReference type="EMBL" id="JAMTCS010000004">
    <property type="protein sequence ID" value="MCP2264249.1"/>
    <property type="molecule type" value="Genomic_DNA"/>
</dbReference>
<keyword evidence="4" id="KW-0547">Nucleotide-binding</keyword>
<keyword evidence="3" id="KW-0808">Transferase</keyword>
<evidence type="ECO:0000256" key="2">
    <source>
        <dbReference type="ARBA" id="ARBA00005983"/>
    </source>
</evidence>
<keyword evidence="5 10" id="KW-0418">Kinase</keyword>
<evidence type="ECO:0000259" key="9">
    <source>
        <dbReference type="PROSITE" id="PS50146"/>
    </source>
</evidence>
<dbReference type="InterPro" id="IPR017438">
    <property type="entry name" value="ATP-NAD_kinase_N"/>
</dbReference>
<evidence type="ECO:0000256" key="3">
    <source>
        <dbReference type="ARBA" id="ARBA00022679"/>
    </source>
</evidence>
<evidence type="ECO:0000256" key="4">
    <source>
        <dbReference type="ARBA" id="ARBA00022741"/>
    </source>
</evidence>
<keyword evidence="8" id="KW-1208">Phospholipid metabolism</keyword>
<organism evidence="10 11">
    <name type="scientific">Promicromonospora thailandica</name>
    <dbReference type="NCBI Taxonomy" id="765201"/>
    <lineage>
        <taxon>Bacteria</taxon>
        <taxon>Bacillati</taxon>
        <taxon>Actinomycetota</taxon>
        <taxon>Actinomycetes</taxon>
        <taxon>Micrococcales</taxon>
        <taxon>Promicromonosporaceae</taxon>
        <taxon>Promicromonospora</taxon>
    </lineage>
</organism>
<dbReference type="PROSITE" id="PS50146">
    <property type="entry name" value="DAGK"/>
    <property type="match status" value="1"/>
</dbReference>
<dbReference type="Gene3D" id="3.40.50.10330">
    <property type="entry name" value="Probable inorganic polyphosphate/atp-NAD kinase, domain 1"/>
    <property type="match status" value="1"/>
</dbReference>
<comment type="caution">
    <text evidence="10">The sequence shown here is derived from an EMBL/GenBank/DDBJ whole genome shotgun (WGS) entry which is preliminary data.</text>
</comment>
<dbReference type="GO" id="GO:0005886">
    <property type="term" value="C:plasma membrane"/>
    <property type="evidence" value="ECO:0007669"/>
    <property type="project" value="TreeGrafter"/>
</dbReference>
<evidence type="ECO:0000256" key="1">
    <source>
        <dbReference type="ARBA" id="ARBA00001946"/>
    </source>
</evidence>
<dbReference type="GO" id="GO:0005524">
    <property type="term" value="F:ATP binding"/>
    <property type="evidence" value="ECO:0007669"/>
    <property type="project" value="UniProtKB-KW"/>
</dbReference>
<proteinExistence type="inferred from homology"/>
<evidence type="ECO:0000256" key="6">
    <source>
        <dbReference type="ARBA" id="ARBA00022840"/>
    </source>
</evidence>
<dbReference type="InterPro" id="IPR016064">
    <property type="entry name" value="NAD/diacylglycerol_kinase_sf"/>
</dbReference>
<dbReference type="Proteomes" id="UP001139493">
    <property type="component" value="Unassembled WGS sequence"/>
</dbReference>
<keyword evidence="11" id="KW-1185">Reference proteome</keyword>
<dbReference type="Pfam" id="PF00781">
    <property type="entry name" value="DAGK_cat"/>
    <property type="match status" value="1"/>
</dbReference>
<dbReference type="PANTHER" id="PTHR12358:SF106">
    <property type="entry name" value="LIPID KINASE YEGS"/>
    <property type="match status" value="1"/>
</dbReference>
<dbReference type="PANTHER" id="PTHR12358">
    <property type="entry name" value="SPHINGOSINE KINASE"/>
    <property type="match status" value="1"/>
</dbReference>
<dbReference type="SMART" id="SM00046">
    <property type="entry name" value="DAGKc"/>
    <property type="match status" value="1"/>
</dbReference>
<protein>
    <submittedName>
        <fullName evidence="10">Diacylglycerol kinase (ATP)</fullName>
    </submittedName>
</protein>
<gene>
    <name evidence="10" type="ORF">APR03_001585</name>
</gene>
<dbReference type="GO" id="GO:0004143">
    <property type="term" value="F:ATP-dependent diacylglycerol kinase activity"/>
    <property type="evidence" value="ECO:0007669"/>
    <property type="project" value="TreeGrafter"/>
</dbReference>
<dbReference type="AlphaFoldDB" id="A0A9X2G6R0"/>